<dbReference type="Proteomes" id="UP001304650">
    <property type="component" value="Chromosome"/>
</dbReference>
<dbReference type="InterPro" id="IPR050490">
    <property type="entry name" value="Bact_solute-bd_prot1"/>
</dbReference>
<evidence type="ECO:0000256" key="1">
    <source>
        <dbReference type="ARBA" id="ARBA00022475"/>
    </source>
</evidence>
<dbReference type="PROSITE" id="PS51257">
    <property type="entry name" value="PROKAR_LIPOPROTEIN"/>
    <property type="match status" value="1"/>
</dbReference>
<keyword evidence="3" id="KW-0472">Membrane</keyword>
<dbReference type="RefSeq" id="WP_314803928.1">
    <property type="nucleotide sequence ID" value="NZ_CP130319.1"/>
</dbReference>
<name>A0AA96RMC3_9BACL</name>
<keyword evidence="4" id="KW-0564">Palmitate</keyword>
<dbReference type="SUPFAM" id="SSF53850">
    <property type="entry name" value="Periplasmic binding protein-like II"/>
    <property type="match status" value="1"/>
</dbReference>
<dbReference type="Gene3D" id="3.40.190.10">
    <property type="entry name" value="Periplasmic binding protein-like II"/>
    <property type="match status" value="2"/>
</dbReference>
<reference evidence="7" key="1">
    <citation type="submission" date="2022-02" db="EMBL/GenBank/DDBJ databases">
        <title>Paenibacillus sp. MBLB1832 Whole Genome Shotgun Sequencing.</title>
        <authorList>
            <person name="Hwang C.Y."/>
            <person name="Cho E.-S."/>
            <person name="Seo M.-J."/>
        </authorList>
    </citation>
    <scope>NUCLEOTIDE SEQUENCE</scope>
    <source>
        <strain evidence="7">MBLB1832</strain>
    </source>
</reference>
<feature type="chain" id="PRO_5041666387" evidence="6">
    <location>
        <begin position="22"/>
        <end position="438"/>
    </location>
</feature>
<dbReference type="EMBL" id="CP130319">
    <property type="protein sequence ID" value="WNR46294.1"/>
    <property type="molecule type" value="Genomic_DNA"/>
</dbReference>
<dbReference type="AlphaFoldDB" id="A0AA96RMC3"/>
<dbReference type="InterPro" id="IPR006059">
    <property type="entry name" value="SBP"/>
</dbReference>
<evidence type="ECO:0000256" key="2">
    <source>
        <dbReference type="ARBA" id="ARBA00022729"/>
    </source>
</evidence>
<accession>A0AA96RMC3</accession>
<keyword evidence="1" id="KW-1003">Cell membrane</keyword>
<evidence type="ECO:0000313" key="8">
    <source>
        <dbReference type="Proteomes" id="UP001304650"/>
    </source>
</evidence>
<evidence type="ECO:0000256" key="5">
    <source>
        <dbReference type="ARBA" id="ARBA00023288"/>
    </source>
</evidence>
<keyword evidence="2 6" id="KW-0732">Signal</keyword>
<dbReference type="PANTHER" id="PTHR43649">
    <property type="entry name" value="ARABINOSE-BINDING PROTEIN-RELATED"/>
    <property type="match status" value="1"/>
</dbReference>
<dbReference type="KEGG" id="proo:MJB10_09430"/>
<dbReference type="PANTHER" id="PTHR43649:SF33">
    <property type="entry name" value="POLYGALACTURONAN_RHAMNOGALACTURONAN-BINDING PROTEIN YTCQ"/>
    <property type="match status" value="1"/>
</dbReference>
<keyword evidence="8" id="KW-1185">Reference proteome</keyword>
<organism evidence="7 8">
    <name type="scientific">Paenibacillus roseopurpureus</name>
    <dbReference type="NCBI Taxonomy" id="2918901"/>
    <lineage>
        <taxon>Bacteria</taxon>
        <taxon>Bacillati</taxon>
        <taxon>Bacillota</taxon>
        <taxon>Bacilli</taxon>
        <taxon>Bacillales</taxon>
        <taxon>Paenibacillaceae</taxon>
        <taxon>Paenibacillus</taxon>
    </lineage>
</organism>
<evidence type="ECO:0000256" key="6">
    <source>
        <dbReference type="SAM" id="SignalP"/>
    </source>
</evidence>
<keyword evidence="5" id="KW-0449">Lipoprotein</keyword>
<evidence type="ECO:0000313" key="7">
    <source>
        <dbReference type="EMBL" id="WNR46294.1"/>
    </source>
</evidence>
<evidence type="ECO:0000256" key="4">
    <source>
        <dbReference type="ARBA" id="ARBA00023139"/>
    </source>
</evidence>
<protein>
    <submittedName>
        <fullName evidence="7">ABC transporter substrate-binding protein</fullName>
    </submittedName>
</protein>
<evidence type="ECO:0000256" key="3">
    <source>
        <dbReference type="ARBA" id="ARBA00023136"/>
    </source>
</evidence>
<feature type="signal peptide" evidence="6">
    <location>
        <begin position="1"/>
        <end position="21"/>
    </location>
</feature>
<proteinExistence type="predicted"/>
<dbReference type="Pfam" id="PF01547">
    <property type="entry name" value="SBP_bac_1"/>
    <property type="match status" value="1"/>
</dbReference>
<sequence>MKRKWAGTLVASVLTMSVVLSGCGSSESGTKATPTGTDTPKQAVSGNKVTIKMAMWDVNASFIDFLSAKVKEYSKVDPNVNVEVEAFKNDGDYLKAMKVRLSANEMPDFFELKPNFINDFKSELLPLDDLSTTAKNKYAKKYAVDGKVLAMPTVQFPEMVYYHPSIFKELGLAVPTTWPQFLDVLNKIKDNKKYIPYAMGGKDAWPDYPFNEFMHHLTSGDENYLSNLATAAHPFAEGTPFYKAYSKIETLYSAKVMGPDPLGVSWDQATGLFESKKAAVVAAGLWYLDTYMSKVGNADDLAAFPMPVRDSESEPLTVMTFTDHFYAINKNSKNTEAVKKFMEWFYSPAVHQQYVDKVKLGAVIDGVTANVPFLNDFYKNNKITPFLYVPGNQKYTDLINATQLDWKTVGQDMISGKKLSDISKQLDDKWNKARDAKK</sequence>
<gene>
    <name evidence="7" type="ORF">MJB10_09430</name>
</gene>